<comment type="caution">
    <text evidence="2">The sequence shown here is derived from an EMBL/GenBank/DDBJ whole genome shotgun (WGS) entry which is preliminary data.</text>
</comment>
<dbReference type="EMBL" id="VSRR010002500">
    <property type="protein sequence ID" value="MPC31766.1"/>
    <property type="molecule type" value="Genomic_DNA"/>
</dbReference>
<dbReference type="Gene3D" id="2.60.40.60">
    <property type="entry name" value="Cadherins"/>
    <property type="match status" value="1"/>
</dbReference>
<accession>A0A5B7EEZ8</accession>
<keyword evidence="3" id="KW-1185">Reference proteome</keyword>
<dbReference type="Pfam" id="PF00028">
    <property type="entry name" value="Cadherin"/>
    <property type="match status" value="1"/>
</dbReference>
<dbReference type="GO" id="GO:0016020">
    <property type="term" value="C:membrane"/>
    <property type="evidence" value="ECO:0007669"/>
    <property type="project" value="InterPro"/>
</dbReference>
<name>A0A5B7EEZ8_PORTR</name>
<dbReference type="SUPFAM" id="SSF49313">
    <property type="entry name" value="Cadherin-like"/>
    <property type="match status" value="1"/>
</dbReference>
<reference evidence="2 3" key="1">
    <citation type="submission" date="2019-05" db="EMBL/GenBank/DDBJ databases">
        <title>Another draft genome of Portunus trituberculatus and its Hox gene families provides insights of decapod evolution.</title>
        <authorList>
            <person name="Jeong J.-H."/>
            <person name="Song I."/>
            <person name="Kim S."/>
            <person name="Choi T."/>
            <person name="Kim D."/>
            <person name="Ryu S."/>
            <person name="Kim W."/>
        </authorList>
    </citation>
    <scope>NUCLEOTIDE SEQUENCE [LARGE SCALE GENOMIC DNA]</scope>
    <source>
        <tissue evidence="2">Muscle</tissue>
    </source>
</reference>
<dbReference type="GO" id="GO:0007156">
    <property type="term" value="P:homophilic cell adhesion via plasma membrane adhesion molecules"/>
    <property type="evidence" value="ECO:0007669"/>
    <property type="project" value="InterPro"/>
</dbReference>
<organism evidence="2 3">
    <name type="scientific">Portunus trituberculatus</name>
    <name type="common">Swimming crab</name>
    <name type="synonym">Neptunus trituberculatus</name>
    <dbReference type="NCBI Taxonomy" id="210409"/>
    <lineage>
        <taxon>Eukaryota</taxon>
        <taxon>Metazoa</taxon>
        <taxon>Ecdysozoa</taxon>
        <taxon>Arthropoda</taxon>
        <taxon>Crustacea</taxon>
        <taxon>Multicrustacea</taxon>
        <taxon>Malacostraca</taxon>
        <taxon>Eumalacostraca</taxon>
        <taxon>Eucarida</taxon>
        <taxon>Decapoda</taxon>
        <taxon>Pleocyemata</taxon>
        <taxon>Brachyura</taxon>
        <taxon>Eubrachyura</taxon>
        <taxon>Portunoidea</taxon>
        <taxon>Portunidae</taxon>
        <taxon>Portuninae</taxon>
        <taxon>Portunus</taxon>
    </lineage>
</organism>
<dbReference type="GO" id="GO:0005509">
    <property type="term" value="F:calcium ion binding"/>
    <property type="evidence" value="ECO:0007669"/>
    <property type="project" value="InterPro"/>
</dbReference>
<evidence type="ECO:0000313" key="2">
    <source>
        <dbReference type="EMBL" id="MPC31766.1"/>
    </source>
</evidence>
<evidence type="ECO:0000313" key="3">
    <source>
        <dbReference type="Proteomes" id="UP000324222"/>
    </source>
</evidence>
<feature type="domain" description="Cadherin" evidence="1">
    <location>
        <begin position="50"/>
        <end position="87"/>
    </location>
</feature>
<evidence type="ECO:0000259" key="1">
    <source>
        <dbReference type="Pfam" id="PF00028"/>
    </source>
</evidence>
<dbReference type="AlphaFoldDB" id="A0A5B7EEZ8"/>
<gene>
    <name evidence="2" type="ORF">E2C01_025063</name>
</gene>
<protein>
    <recommendedName>
        <fullName evidence="1">Cadherin domain-containing protein</fullName>
    </recommendedName>
</protein>
<dbReference type="InterPro" id="IPR002126">
    <property type="entry name" value="Cadherin-like_dom"/>
</dbReference>
<dbReference type="InterPro" id="IPR015919">
    <property type="entry name" value="Cadherin-like_sf"/>
</dbReference>
<dbReference type="Proteomes" id="UP000324222">
    <property type="component" value="Unassembled WGS sequence"/>
</dbReference>
<dbReference type="CDD" id="cd11304">
    <property type="entry name" value="Cadherin_repeat"/>
    <property type="match status" value="1"/>
</dbReference>
<sequence length="118" mass="13938">MQINYFRFKQTVHQIFIDTAHETLTLDLYSRYAASLFLDNYFFFRLPSVSAVKFKITEGNERGAFRIDPSTGRLALTSTLDYEQQQQPMRVSIPCPLTRRGKRHHCHRFLELGIHSLW</sequence>
<proteinExistence type="predicted"/>